<sequence length="284" mass="31731">MDGLLHTENSKIDDGSDESEWKQTDKEAEENSKVYFVFSAEWMAVVSEGQKIYLAAFASFYVFSLLVFCYCILQDSTMVHSLKLKAFLNTRPDDPILQKVNFEAKVIFRTGNWYTIQETIVNPTRGIGGYRKSYPLIRDKLHSARSMYKRCLTTNFRTSPILDMANLFLVVGSVIYVFAGPLVILSRGAFYQCSMLGSVFLGACFLLNKAASGFLFDCLLNTQSIQVDNHGGYKEKLYNMTLFEAESLMEKATTSGLGVLVALLGFLPLAIMGCLGIKLLGRPV</sequence>
<keyword evidence="2" id="KW-0472">Membrane</keyword>
<feature type="transmembrane region" description="Helical" evidence="2">
    <location>
        <begin position="189"/>
        <end position="207"/>
    </location>
</feature>
<proteinExistence type="predicted"/>
<evidence type="ECO:0000313" key="3">
    <source>
        <dbReference type="EMBL" id="VDD74018.1"/>
    </source>
</evidence>
<keyword evidence="4" id="KW-1185">Reference proteome</keyword>
<evidence type="ECO:0000313" key="5">
    <source>
        <dbReference type="WBParaSite" id="MCU_000666-RA"/>
    </source>
</evidence>
<keyword evidence="2" id="KW-1133">Transmembrane helix</keyword>
<evidence type="ECO:0000256" key="1">
    <source>
        <dbReference type="SAM" id="MobiDB-lite"/>
    </source>
</evidence>
<dbReference type="STRING" id="53468.A0A0R3U121"/>
<protein>
    <submittedName>
        <fullName evidence="5">Transmembrane protein</fullName>
    </submittedName>
</protein>
<dbReference type="WBParaSite" id="MCU_000666-RA">
    <property type="protein sequence ID" value="MCU_000666-RA"/>
    <property type="gene ID" value="MCU_000666"/>
</dbReference>
<dbReference type="Proteomes" id="UP000267029">
    <property type="component" value="Unassembled WGS sequence"/>
</dbReference>
<feature type="transmembrane region" description="Helical" evidence="2">
    <location>
        <begin position="257"/>
        <end position="280"/>
    </location>
</feature>
<evidence type="ECO:0000313" key="4">
    <source>
        <dbReference type="Proteomes" id="UP000267029"/>
    </source>
</evidence>
<reference evidence="3 4" key="1">
    <citation type="submission" date="2018-10" db="EMBL/GenBank/DDBJ databases">
        <authorList>
            <consortium name="Pathogen Informatics"/>
        </authorList>
    </citation>
    <scope>NUCLEOTIDE SEQUENCE [LARGE SCALE GENOMIC DNA]</scope>
</reference>
<evidence type="ECO:0000256" key="2">
    <source>
        <dbReference type="SAM" id="Phobius"/>
    </source>
</evidence>
<dbReference type="EMBL" id="UXSR01000001">
    <property type="protein sequence ID" value="VDD74018.1"/>
    <property type="molecule type" value="Genomic_DNA"/>
</dbReference>
<reference evidence="5" key="2">
    <citation type="submission" date="2019-11" db="UniProtKB">
        <authorList>
            <consortium name="WormBaseParasite"/>
        </authorList>
    </citation>
    <scope>IDENTIFICATION</scope>
</reference>
<gene>
    <name evidence="3" type="ORF">MCOS_LOCUS21</name>
</gene>
<organism evidence="5">
    <name type="scientific">Mesocestoides corti</name>
    <name type="common">Flatworm</name>
    <dbReference type="NCBI Taxonomy" id="53468"/>
    <lineage>
        <taxon>Eukaryota</taxon>
        <taxon>Metazoa</taxon>
        <taxon>Spiralia</taxon>
        <taxon>Lophotrochozoa</taxon>
        <taxon>Platyhelminthes</taxon>
        <taxon>Cestoda</taxon>
        <taxon>Eucestoda</taxon>
        <taxon>Cyclophyllidea</taxon>
        <taxon>Mesocestoididae</taxon>
        <taxon>Mesocestoides</taxon>
    </lineage>
</organism>
<feature type="transmembrane region" description="Helical" evidence="2">
    <location>
        <begin position="52"/>
        <end position="73"/>
    </location>
</feature>
<dbReference type="OrthoDB" id="10453355at2759"/>
<keyword evidence="2" id="KW-0812">Transmembrane</keyword>
<feature type="region of interest" description="Disordered" evidence="1">
    <location>
        <begin position="1"/>
        <end position="25"/>
    </location>
</feature>
<feature type="transmembrane region" description="Helical" evidence="2">
    <location>
        <begin position="164"/>
        <end position="183"/>
    </location>
</feature>
<dbReference type="AlphaFoldDB" id="A0A0R3U121"/>
<name>A0A0R3U121_MESCO</name>
<feature type="compositionally biased region" description="Basic and acidic residues" evidence="1">
    <location>
        <begin position="8"/>
        <end position="25"/>
    </location>
</feature>
<accession>A0A0R3U121</accession>